<dbReference type="PANTHER" id="PTHR24276">
    <property type="entry name" value="POLYSERASE-RELATED"/>
    <property type="match status" value="1"/>
</dbReference>
<evidence type="ECO:0000259" key="4">
    <source>
        <dbReference type="PROSITE" id="PS50240"/>
    </source>
</evidence>
<evidence type="ECO:0000313" key="5">
    <source>
        <dbReference type="EMBL" id="SNR57544.1"/>
    </source>
</evidence>
<dbReference type="InterPro" id="IPR001314">
    <property type="entry name" value="Peptidase_S1A"/>
</dbReference>
<evidence type="ECO:0000313" key="6">
    <source>
        <dbReference type="Proteomes" id="UP000198348"/>
    </source>
</evidence>
<dbReference type="OrthoDB" id="4310587at2"/>
<evidence type="ECO:0000256" key="2">
    <source>
        <dbReference type="ARBA" id="ARBA00023157"/>
    </source>
</evidence>
<dbReference type="Proteomes" id="UP000198348">
    <property type="component" value="Unassembled WGS sequence"/>
</dbReference>
<organism evidence="5 6">
    <name type="scientific">Haloechinothrix alba</name>
    <dbReference type="NCBI Taxonomy" id="664784"/>
    <lineage>
        <taxon>Bacteria</taxon>
        <taxon>Bacillati</taxon>
        <taxon>Actinomycetota</taxon>
        <taxon>Actinomycetes</taxon>
        <taxon>Pseudonocardiales</taxon>
        <taxon>Pseudonocardiaceae</taxon>
        <taxon>Haloechinothrix</taxon>
    </lineage>
</organism>
<protein>
    <submittedName>
        <fullName evidence="5">Trypsin</fullName>
    </submittedName>
</protein>
<dbReference type="PRINTS" id="PR00722">
    <property type="entry name" value="CHYMOTRYPSIN"/>
</dbReference>
<dbReference type="PROSITE" id="PS50240">
    <property type="entry name" value="TRYPSIN_DOM"/>
    <property type="match status" value="1"/>
</dbReference>
<evidence type="ECO:0000256" key="1">
    <source>
        <dbReference type="ARBA" id="ARBA00007664"/>
    </source>
</evidence>
<evidence type="ECO:0000256" key="3">
    <source>
        <dbReference type="SAM" id="SignalP"/>
    </source>
</evidence>
<proteinExistence type="inferred from homology"/>
<keyword evidence="6" id="KW-1185">Reference proteome</keyword>
<dbReference type="PANTHER" id="PTHR24276:SF98">
    <property type="entry name" value="FI18310P1-RELATED"/>
    <property type="match status" value="1"/>
</dbReference>
<dbReference type="RefSeq" id="WP_089301587.1">
    <property type="nucleotide sequence ID" value="NZ_FZNW01000010.1"/>
</dbReference>
<dbReference type="Gene3D" id="2.40.10.10">
    <property type="entry name" value="Trypsin-like serine proteases"/>
    <property type="match status" value="1"/>
</dbReference>
<feature type="chain" id="PRO_5013325841" evidence="3">
    <location>
        <begin position="26"/>
        <end position="244"/>
    </location>
</feature>
<reference evidence="5 6" key="1">
    <citation type="submission" date="2017-06" db="EMBL/GenBank/DDBJ databases">
        <authorList>
            <person name="Kim H.J."/>
            <person name="Triplett B.A."/>
        </authorList>
    </citation>
    <scope>NUCLEOTIDE SEQUENCE [LARGE SCALE GENOMIC DNA]</scope>
    <source>
        <strain evidence="5 6">DSM 45207</strain>
    </source>
</reference>
<dbReference type="GO" id="GO:0004252">
    <property type="term" value="F:serine-type endopeptidase activity"/>
    <property type="evidence" value="ECO:0007669"/>
    <property type="project" value="InterPro"/>
</dbReference>
<dbReference type="InterPro" id="IPR050430">
    <property type="entry name" value="Peptidase_S1"/>
</dbReference>
<dbReference type="GO" id="GO:0006508">
    <property type="term" value="P:proteolysis"/>
    <property type="evidence" value="ECO:0007669"/>
    <property type="project" value="InterPro"/>
</dbReference>
<dbReference type="InterPro" id="IPR009003">
    <property type="entry name" value="Peptidase_S1_PA"/>
</dbReference>
<sequence length="244" mass="25791">MRKIWPALVATAASLALLAAGPITAAASASAPETAPAGAEPLIIDGGYADEAPWAARMFVDGDERCSASIIAPTWILTADHCVVRGEHTFRIGSTDQHSGGTMATGVDIHTHYFADLALVELDRPVDTAYAELAESSGDVRVGDTAQVYGWGATCTDRPERECQSRYLKYADVDVTSTRCRDAGWGTAICAQRGDGIPAGGDSGGPMFNDDVQVGVASTSDRRSRTAYTSVIEYRDWIRSVSGV</sequence>
<feature type="domain" description="Peptidase S1" evidence="4">
    <location>
        <begin position="44"/>
        <end position="243"/>
    </location>
</feature>
<dbReference type="InterPro" id="IPR001254">
    <property type="entry name" value="Trypsin_dom"/>
</dbReference>
<dbReference type="EMBL" id="FZNW01000010">
    <property type="protein sequence ID" value="SNR57544.1"/>
    <property type="molecule type" value="Genomic_DNA"/>
</dbReference>
<dbReference type="InterPro" id="IPR043504">
    <property type="entry name" value="Peptidase_S1_PA_chymotrypsin"/>
</dbReference>
<name>A0A238XGS9_9PSEU</name>
<dbReference type="SMART" id="SM00020">
    <property type="entry name" value="Tryp_SPc"/>
    <property type="match status" value="1"/>
</dbReference>
<dbReference type="SUPFAM" id="SSF50494">
    <property type="entry name" value="Trypsin-like serine proteases"/>
    <property type="match status" value="1"/>
</dbReference>
<gene>
    <name evidence="5" type="ORF">SAMN06265360_110174</name>
</gene>
<dbReference type="Pfam" id="PF00089">
    <property type="entry name" value="Trypsin"/>
    <property type="match status" value="1"/>
</dbReference>
<keyword evidence="2" id="KW-1015">Disulfide bond</keyword>
<dbReference type="AlphaFoldDB" id="A0A238XGS9"/>
<comment type="similarity">
    <text evidence="1">Belongs to the peptidase S1 family.</text>
</comment>
<feature type="signal peptide" evidence="3">
    <location>
        <begin position="1"/>
        <end position="25"/>
    </location>
</feature>
<keyword evidence="3" id="KW-0732">Signal</keyword>
<accession>A0A238XGS9</accession>